<name>A0A9W6ILZ1_9PROT</name>
<comment type="caution">
    <text evidence="1">The sequence shown here is derived from an EMBL/GenBank/DDBJ whole genome shotgun (WGS) entry which is preliminary data.</text>
</comment>
<reference evidence="1" key="2">
    <citation type="submission" date="2023-01" db="EMBL/GenBank/DDBJ databases">
        <authorList>
            <person name="Sun Q."/>
            <person name="Evtushenko L."/>
        </authorList>
    </citation>
    <scope>NUCLEOTIDE SEQUENCE</scope>
    <source>
        <strain evidence="1">VKM B-1513</strain>
    </source>
</reference>
<sequence>MHGVFGDVGDLPDFPHEFCAANGTVGMCAQIAQNAHGQRLQMDPRLTVGKRPVFGIDPPRAEPEGMLSCTRAGAARVAG</sequence>
<dbReference type="AlphaFoldDB" id="A0A9W6ILZ1"/>
<reference evidence="1" key="1">
    <citation type="journal article" date="2014" name="Int. J. Syst. Evol. Microbiol.">
        <title>Complete genome sequence of Corynebacterium casei LMG S-19264T (=DSM 44701T), isolated from a smear-ripened cheese.</title>
        <authorList>
            <consortium name="US DOE Joint Genome Institute (JGI-PGF)"/>
            <person name="Walter F."/>
            <person name="Albersmeier A."/>
            <person name="Kalinowski J."/>
            <person name="Ruckert C."/>
        </authorList>
    </citation>
    <scope>NUCLEOTIDE SEQUENCE</scope>
    <source>
        <strain evidence="1">VKM B-1513</strain>
    </source>
</reference>
<evidence type="ECO:0000313" key="2">
    <source>
        <dbReference type="Proteomes" id="UP001143486"/>
    </source>
</evidence>
<proteinExistence type="predicted"/>
<dbReference type="EMBL" id="BSFE01000006">
    <property type="protein sequence ID" value="GLK52743.1"/>
    <property type="molecule type" value="Genomic_DNA"/>
</dbReference>
<accession>A0A9W6ILZ1</accession>
<keyword evidence="2" id="KW-1185">Reference proteome</keyword>
<protein>
    <submittedName>
        <fullName evidence="1">Uncharacterized protein</fullName>
    </submittedName>
</protein>
<organism evidence="1 2">
    <name type="scientific">Maricaulis virginensis</name>
    <dbReference type="NCBI Taxonomy" id="144022"/>
    <lineage>
        <taxon>Bacteria</taxon>
        <taxon>Pseudomonadati</taxon>
        <taxon>Pseudomonadota</taxon>
        <taxon>Alphaproteobacteria</taxon>
        <taxon>Maricaulales</taxon>
        <taxon>Maricaulaceae</taxon>
        <taxon>Maricaulis</taxon>
    </lineage>
</organism>
<dbReference type="Proteomes" id="UP001143486">
    <property type="component" value="Unassembled WGS sequence"/>
</dbReference>
<evidence type="ECO:0000313" key="1">
    <source>
        <dbReference type="EMBL" id="GLK52743.1"/>
    </source>
</evidence>
<gene>
    <name evidence="1" type="ORF">GCM10017621_22510</name>
</gene>